<feature type="compositionally biased region" description="Basic and acidic residues" evidence="2">
    <location>
        <begin position="364"/>
        <end position="376"/>
    </location>
</feature>
<accession>A0AAV4ZZW3</accession>
<dbReference type="AlphaFoldDB" id="A0AAV4ZZW3"/>
<organism evidence="3 4">
    <name type="scientific">Clathrus columnatus</name>
    <dbReference type="NCBI Taxonomy" id="1419009"/>
    <lineage>
        <taxon>Eukaryota</taxon>
        <taxon>Fungi</taxon>
        <taxon>Dikarya</taxon>
        <taxon>Basidiomycota</taxon>
        <taxon>Agaricomycotina</taxon>
        <taxon>Agaricomycetes</taxon>
        <taxon>Phallomycetidae</taxon>
        <taxon>Phallales</taxon>
        <taxon>Clathraceae</taxon>
        <taxon>Clathrus</taxon>
    </lineage>
</organism>
<feature type="region of interest" description="Disordered" evidence="2">
    <location>
        <begin position="221"/>
        <end position="246"/>
    </location>
</feature>
<proteinExistence type="predicted"/>
<name>A0AAV4ZZW3_9AGAM</name>
<dbReference type="GO" id="GO:0003723">
    <property type="term" value="F:RNA binding"/>
    <property type="evidence" value="ECO:0007669"/>
    <property type="project" value="UniProtKB-KW"/>
</dbReference>
<feature type="region of interest" description="Disordered" evidence="2">
    <location>
        <begin position="302"/>
        <end position="393"/>
    </location>
</feature>
<dbReference type="InterPro" id="IPR035979">
    <property type="entry name" value="RBD_domain_sf"/>
</dbReference>
<evidence type="ECO:0008006" key="5">
    <source>
        <dbReference type="Google" id="ProtNLM"/>
    </source>
</evidence>
<feature type="compositionally biased region" description="Acidic residues" evidence="2">
    <location>
        <begin position="314"/>
        <end position="325"/>
    </location>
</feature>
<protein>
    <recommendedName>
        <fullName evidence="5">RRM domain-containing protein</fullName>
    </recommendedName>
</protein>
<dbReference type="PANTHER" id="PTHR48029:SF1">
    <property type="entry name" value="NUCLEOLAR PROTEIN 8"/>
    <property type="match status" value="1"/>
</dbReference>
<dbReference type="PANTHER" id="PTHR48029">
    <property type="entry name" value="NUCLEOLAR PROTEIN 8"/>
    <property type="match status" value="1"/>
</dbReference>
<evidence type="ECO:0000313" key="3">
    <source>
        <dbReference type="EMBL" id="GJJ06473.1"/>
    </source>
</evidence>
<feature type="region of interest" description="Disordered" evidence="2">
    <location>
        <begin position="159"/>
        <end position="184"/>
    </location>
</feature>
<dbReference type="EMBL" id="BPWL01000001">
    <property type="protein sequence ID" value="GJJ06473.1"/>
    <property type="molecule type" value="Genomic_DNA"/>
</dbReference>
<dbReference type="Gene3D" id="3.30.70.330">
    <property type="match status" value="1"/>
</dbReference>
<keyword evidence="1" id="KW-0694">RNA-binding</keyword>
<evidence type="ECO:0000313" key="4">
    <source>
        <dbReference type="Proteomes" id="UP001050691"/>
    </source>
</evidence>
<gene>
    <name evidence="3" type="ORF">Clacol_000665</name>
</gene>
<sequence length="547" mass="61179">METIQKRLHISGLTPAITESDIRSRLQNFVNVTVIDGFGKLNAIGEPRKYAYATVNATEPNLARCLNHLSGTVWKGAKLRIGEAKPDYTQRLAVHRLVKERQQESQLLEEGNLRKRRRLLKGVQGIHAKDMSLVTLGNVDSRPGWQKTTLSHLIRPMKMRPSRPLPVPSDIHSKGSVKSGKRKVLPCPSRATIQKIDPKCWGAVHMTENMLQSVIIAPSAPSTQRVEPKSKISTTTPFDSSYPTLKTPLNNPVALVTSTETQQTPKATTKFASESLVDVDIRRENSGHLALLSRMFGELSDEWGGREHVSSSSETEDENDGDAGAEDVGSPEFPEEIQDVSLSKAISNSREKDSGTDVIMEDAPEIKSLETNEKNRRISSQTPEVPSQAQKSKYKSLKDLFKPQEDGFSLMAGLDLDLELDLDPAFDFSKPTETQVSGFIQAQSAPEPSTPFYHHDGFTLDPRYPLFFPQPDNPRRKDLLTIAETQGWKFHRTDDSELTGAPPATRRETIRKQWDDAKGDLTREWKKRSREAVKARRRRFGAGAIEE</sequence>
<keyword evidence="4" id="KW-1185">Reference proteome</keyword>
<dbReference type="Proteomes" id="UP001050691">
    <property type="component" value="Unassembled WGS sequence"/>
</dbReference>
<evidence type="ECO:0000256" key="2">
    <source>
        <dbReference type="SAM" id="MobiDB-lite"/>
    </source>
</evidence>
<evidence type="ECO:0000256" key="1">
    <source>
        <dbReference type="ARBA" id="ARBA00022884"/>
    </source>
</evidence>
<dbReference type="SUPFAM" id="SSF54928">
    <property type="entry name" value="RNA-binding domain, RBD"/>
    <property type="match status" value="1"/>
</dbReference>
<comment type="caution">
    <text evidence="3">The sequence shown here is derived from an EMBL/GenBank/DDBJ whole genome shotgun (WGS) entry which is preliminary data.</text>
</comment>
<dbReference type="InterPro" id="IPR012677">
    <property type="entry name" value="Nucleotide-bd_a/b_plait_sf"/>
</dbReference>
<feature type="compositionally biased region" description="Polar residues" evidence="2">
    <location>
        <begin position="378"/>
        <end position="391"/>
    </location>
</feature>
<reference evidence="3" key="1">
    <citation type="submission" date="2021-10" db="EMBL/GenBank/DDBJ databases">
        <title>De novo Genome Assembly of Clathrus columnatus (Basidiomycota, Fungi) Using Illumina and Nanopore Sequence Data.</title>
        <authorList>
            <person name="Ogiso-Tanaka E."/>
            <person name="Itagaki H."/>
            <person name="Hosoya T."/>
            <person name="Hosaka K."/>
        </authorList>
    </citation>
    <scope>NUCLEOTIDE SEQUENCE</scope>
    <source>
        <strain evidence="3">MO-923</strain>
    </source>
</reference>